<dbReference type="Gene3D" id="3.60.21.10">
    <property type="match status" value="1"/>
</dbReference>
<reference evidence="3" key="1">
    <citation type="submission" date="2024-02" db="UniProtKB">
        <authorList>
            <consortium name="WormBaseParasite"/>
        </authorList>
    </citation>
    <scope>IDENTIFICATION</scope>
</reference>
<dbReference type="InterPro" id="IPR004843">
    <property type="entry name" value="Calcineurin-like_PHP"/>
</dbReference>
<dbReference type="InterPro" id="IPR050341">
    <property type="entry name" value="PP1_catalytic_subunit"/>
</dbReference>
<name>A0AAF3FKW4_9BILA</name>
<dbReference type="GO" id="GO:0005737">
    <property type="term" value="C:cytoplasm"/>
    <property type="evidence" value="ECO:0007669"/>
    <property type="project" value="TreeGrafter"/>
</dbReference>
<protein>
    <recommendedName>
        <fullName evidence="1">Calcineurin-like phosphoesterase domain-containing protein</fullName>
    </recommendedName>
</protein>
<dbReference type="PRINTS" id="PR00114">
    <property type="entry name" value="STPHPHTASE"/>
</dbReference>
<dbReference type="Pfam" id="PF00149">
    <property type="entry name" value="Metallophos"/>
    <property type="match status" value="1"/>
</dbReference>
<dbReference type="PANTHER" id="PTHR11668:SF492">
    <property type="entry name" value="SERINE_THREONINE-PROTEIN PHOSPHATASE PP1-DELTA-RELATED"/>
    <property type="match status" value="1"/>
</dbReference>
<dbReference type="AlphaFoldDB" id="A0AAF3FKW4"/>
<dbReference type="GO" id="GO:0005634">
    <property type="term" value="C:nucleus"/>
    <property type="evidence" value="ECO:0007669"/>
    <property type="project" value="TreeGrafter"/>
</dbReference>
<dbReference type="GO" id="GO:0004722">
    <property type="term" value="F:protein serine/threonine phosphatase activity"/>
    <property type="evidence" value="ECO:0007669"/>
    <property type="project" value="TreeGrafter"/>
</dbReference>
<evidence type="ECO:0000313" key="3">
    <source>
        <dbReference type="WBParaSite" id="MBELARI_LOCUS6384"/>
    </source>
</evidence>
<proteinExistence type="predicted"/>
<dbReference type="InterPro" id="IPR006186">
    <property type="entry name" value="Ser/Thr-sp_prot-phosphatase"/>
</dbReference>
<evidence type="ECO:0000259" key="1">
    <source>
        <dbReference type="Pfam" id="PF00149"/>
    </source>
</evidence>
<dbReference type="WBParaSite" id="MBELARI_LOCUS6384">
    <property type="protein sequence ID" value="MBELARI_LOCUS6384"/>
    <property type="gene ID" value="MBELARI_LOCUS6384"/>
</dbReference>
<accession>A0AAF3FKW4</accession>
<sequence>MHQPSLTEVGPPIVVCEDIHGQYSGLLRIFEKITFPPDANFIFLDDYVDRGQQNIEISFRSGTLKASSCFATVTSSRLLIVNLTRPEDSNNSSMASSFSGLIPTTGSRADRLWTRGVAYVF</sequence>
<dbReference type="PANTHER" id="PTHR11668">
    <property type="entry name" value="SERINE/THREONINE PROTEIN PHOSPHATASE"/>
    <property type="match status" value="1"/>
</dbReference>
<keyword evidence="2" id="KW-1185">Reference proteome</keyword>
<feature type="domain" description="Calcineurin-like phosphoesterase" evidence="1">
    <location>
        <begin position="12"/>
        <end position="56"/>
    </location>
</feature>
<dbReference type="SUPFAM" id="SSF56300">
    <property type="entry name" value="Metallo-dependent phosphatases"/>
    <property type="match status" value="1"/>
</dbReference>
<evidence type="ECO:0000313" key="2">
    <source>
        <dbReference type="Proteomes" id="UP000887575"/>
    </source>
</evidence>
<dbReference type="Proteomes" id="UP000887575">
    <property type="component" value="Unassembled WGS sequence"/>
</dbReference>
<dbReference type="InterPro" id="IPR029052">
    <property type="entry name" value="Metallo-depent_PP-like"/>
</dbReference>
<organism evidence="2 3">
    <name type="scientific">Mesorhabditis belari</name>
    <dbReference type="NCBI Taxonomy" id="2138241"/>
    <lineage>
        <taxon>Eukaryota</taxon>
        <taxon>Metazoa</taxon>
        <taxon>Ecdysozoa</taxon>
        <taxon>Nematoda</taxon>
        <taxon>Chromadorea</taxon>
        <taxon>Rhabditida</taxon>
        <taxon>Rhabditina</taxon>
        <taxon>Rhabditomorpha</taxon>
        <taxon>Rhabditoidea</taxon>
        <taxon>Rhabditidae</taxon>
        <taxon>Mesorhabditinae</taxon>
        <taxon>Mesorhabditis</taxon>
    </lineage>
</organism>